<dbReference type="InterPro" id="IPR026022">
    <property type="entry name" value="PhoU_dom"/>
</dbReference>
<keyword evidence="2" id="KW-0175">Coiled coil</keyword>
<dbReference type="PANTHER" id="PTHR42930:SF3">
    <property type="entry name" value="PHOSPHATE-SPECIFIC TRANSPORT SYSTEM ACCESSORY PROTEIN PHOU"/>
    <property type="match status" value="1"/>
</dbReference>
<accession>A0A1D7TMA4</accession>
<evidence type="ECO:0000256" key="1">
    <source>
        <dbReference type="ARBA" id="ARBA00008107"/>
    </source>
</evidence>
<proteinExistence type="inferred from homology"/>
<dbReference type="KEGG" id="shal:SHALO_2357"/>
<dbReference type="EMBL" id="CP017111">
    <property type="protein sequence ID" value="AOO66117.1"/>
    <property type="molecule type" value="Genomic_DNA"/>
</dbReference>
<dbReference type="Gene3D" id="1.20.58.220">
    <property type="entry name" value="Phosphate transport system protein phou homolog 2, domain 2"/>
    <property type="match status" value="1"/>
</dbReference>
<dbReference type="Pfam" id="PF01895">
    <property type="entry name" value="PhoU"/>
    <property type="match status" value="1"/>
</dbReference>
<dbReference type="InterPro" id="IPR028366">
    <property type="entry name" value="PhoU"/>
</dbReference>
<evidence type="ECO:0000313" key="4">
    <source>
        <dbReference type="EMBL" id="AOO66117.1"/>
    </source>
</evidence>
<dbReference type="STRING" id="1193502.SHALO_2357"/>
<dbReference type="GO" id="GO:0045936">
    <property type="term" value="P:negative regulation of phosphate metabolic process"/>
    <property type="evidence" value="ECO:0007669"/>
    <property type="project" value="InterPro"/>
</dbReference>
<dbReference type="Proteomes" id="UP000094609">
    <property type="component" value="Chromosome"/>
</dbReference>
<dbReference type="RefSeq" id="WP_069478715.1">
    <property type="nucleotide sequence ID" value="NZ_CP017111.1"/>
</dbReference>
<dbReference type="SUPFAM" id="SSF109755">
    <property type="entry name" value="PhoU-like"/>
    <property type="match status" value="1"/>
</dbReference>
<feature type="domain" description="PhoU" evidence="3">
    <location>
        <begin position="124"/>
        <end position="209"/>
    </location>
</feature>
<comment type="similarity">
    <text evidence="1">Belongs to the PhoU family.</text>
</comment>
<reference evidence="5" key="1">
    <citation type="submission" date="2016-08" db="EMBL/GenBank/DDBJ databases">
        <title>Complete genome sequence of the organohalide-respiring Epsilonproteobacterium Sulfurospirillum halorespirans.</title>
        <authorList>
            <person name="Goris T."/>
            <person name="Zimmermann J."/>
            <person name="Schenz B."/>
            <person name="Lemos M."/>
            <person name="Hackermueller J."/>
            <person name="Diekert G."/>
        </authorList>
    </citation>
    <scope>NUCLEOTIDE SEQUENCE [LARGE SCALE GENOMIC DNA]</scope>
    <source>
        <strain>DSM 13726</strain>
        <strain evidence="5">PCE-M2</strain>
    </source>
</reference>
<keyword evidence="5" id="KW-1185">Reference proteome</keyword>
<evidence type="ECO:0000313" key="5">
    <source>
        <dbReference type="Proteomes" id="UP000094609"/>
    </source>
</evidence>
<protein>
    <submittedName>
        <fullName evidence="4">PhoU-like protein</fullName>
    </submittedName>
</protein>
<dbReference type="AlphaFoldDB" id="A0A1D7TMA4"/>
<name>A0A1D7TMA4_9BACT</name>
<feature type="coiled-coil region" evidence="2">
    <location>
        <begin position="2"/>
        <end position="62"/>
    </location>
</feature>
<dbReference type="InterPro" id="IPR038078">
    <property type="entry name" value="PhoU-like_sf"/>
</dbReference>
<evidence type="ECO:0000259" key="3">
    <source>
        <dbReference type="Pfam" id="PF01895"/>
    </source>
</evidence>
<dbReference type="GO" id="GO:0030643">
    <property type="term" value="P:intracellular phosphate ion homeostasis"/>
    <property type="evidence" value="ECO:0007669"/>
    <property type="project" value="InterPro"/>
</dbReference>
<evidence type="ECO:0000256" key="2">
    <source>
        <dbReference type="SAM" id="Coils"/>
    </source>
</evidence>
<organism evidence="4 5">
    <name type="scientific">Sulfurospirillum halorespirans DSM 13726</name>
    <dbReference type="NCBI Taxonomy" id="1193502"/>
    <lineage>
        <taxon>Bacteria</taxon>
        <taxon>Pseudomonadati</taxon>
        <taxon>Campylobacterota</taxon>
        <taxon>Epsilonproteobacteria</taxon>
        <taxon>Campylobacterales</taxon>
        <taxon>Sulfurospirillaceae</taxon>
        <taxon>Sulfurospirillum</taxon>
    </lineage>
</organism>
<gene>
    <name evidence="4" type="ORF">SHALO_2357</name>
</gene>
<dbReference type="PANTHER" id="PTHR42930">
    <property type="entry name" value="PHOSPHATE-SPECIFIC TRANSPORT SYSTEM ACCESSORY PROTEIN PHOU"/>
    <property type="match status" value="1"/>
</dbReference>
<sequence>MLQKYEERLIEIKRMLIDLGSEISMAGEKALCGMESLDISRFDSAKTLLKNIENRANAIDNEIVVALALFGPEAKDLRKMVAYLKITNELVKIAENIRGFSKRMAQHLQSDLPFASLHEYSIHLCKTSIKAVTLAISTIEIADPETLEDIYRRVKVEESKSDDLYSILEKNILSDIAKMIDQSADFIQILSTMRKLERMADRSVNIVQLMIFARVGGEMKTY</sequence>
<dbReference type="PATRIC" id="fig|1193502.14.peg.2388"/>